<evidence type="ECO:0000313" key="1">
    <source>
        <dbReference type="EMBL" id="RAN34572.1"/>
    </source>
</evidence>
<comment type="caution">
    <text evidence="1">The sequence shown here is derived from an EMBL/GenBank/DDBJ whole genome shotgun (WGS) entry which is preliminary data.</text>
</comment>
<gene>
    <name evidence="1" type="ORF">HY3_10535</name>
</gene>
<reference evidence="1 2" key="1">
    <citation type="submission" date="2013-04" db="EMBL/GenBank/DDBJ databases">
        <title>Hyphomonas sp. T24B3 Genome Sequencing.</title>
        <authorList>
            <person name="Lai Q."/>
            <person name="Shao Z."/>
        </authorList>
    </citation>
    <scope>NUCLEOTIDE SEQUENCE [LARGE SCALE GENOMIC DNA]</scope>
    <source>
        <strain evidence="1 2">T24B3</strain>
    </source>
</reference>
<sequence length="368" mass="39205">MRTILLCLLMLPTLPISCTAPSESERPHPTLSSSGITESTGNAASLKIIENSCPTGAQKIAPTPIDIQATSIPLWPEDKTDDLPTGIRFLGGWVLTSSHQGFGGLSGIDLLSDGSLLTVSDEGAFVWIDMSNDAPAGSGKFAYMRGPDGSYLRGKTDGDSEGLALDGGIAYVSFERRHRIEAFALEACGAEARSVLVSTLPREIDGTRIHENAGAEALALNKRTLQAGFEQVINGRSAVAISSVETSSIEMLDPVASGYGGPLVGMSDASPRASDDGQQVTFALRRQFNPLFGNRLTIEARYSDADGHALSANGQPLLKLSPPMNVDNFEGITAKLQSDGSYRLWLISDNNFSPRQRTLLYAFDITLP</sequence>
<dbReference type="PIRSF" id="PIRSF031900">
    <property type="entry name" value="UCP031900"/>
    <property type="match status" value="1"/>
</dbReference>
<keyword evidence="2" id="KW-1185">Reference proteome</keyword>
<dbReference type="AlphaFoldDB" id="A0A062TUZ7"/>
<organism evidence="1 2">
    <name type="scientific">Hyphomonas pacifica</name>
    <dbReference type="NCBI Taxonomy" id="1280941"/>
    <lineage>
        <taxon>Bacteria</taxon>
        <taxon>Pseudomonadati</taxon>
        <taxon>Pseudomonadota</taxon>
        <taxon>Alphaproteobacteria</taxon>
        <taxon>Hyphomonadales</taxon>
        <taxon>Hyphomonadaceae</taxon>
        <taxon>Hyphomonas</taxon>
    </lineage>
</organism>
<name>A0A062TUZ7_9PROT</name>
<accession>A0A062TUZ7</accession>
<evidence type="ECO:0000313" key="2">
    <source>
        <dbReference type="Proteomes" id="UP000249123"/>
    </source>
</evidence>
<protein>
    <submittedName>
        <fullName evidence="1">Uncharacterized protein</fullName>
    </submittedName>
</protein>
<dbReference type="Pfam" id="PF13449">
    <property type="entry name" value="Phytase-like"/>
    <property type="match status" value="1"/>
</dbReference>
<dbReference type="eggNOG" id="COG4246">
    <property type="taxonomic scope" value="Bacteria"/>
</dbReference>
<dbReference type="InterPro" id="IPR027372">
    <property type="entry name" value="Phytase-like_dom"/>
</dbReference>
<dbReference type="Proteomes" id="UP000249123">
    <property type="component" value="Unassembled WGS sequence"/>
</dbReference>
<dbReference type="InterPro" id="IPR014567">
    <property type="entry name" value="UCP031900"/>
</dbReference>
<dbReference type="STRING" id="1280941.HY2_10350"/>
<proteinExistence type="predicted"/>
<dbReference type="EMBL" id="AWFB01000010">
    <property type="protein sequence ID" value="RAN34572.1"/>
    <property type="molecule type" value="Genomic_DNA"/>
</dbReference>
<dbReference type="RefSeq" id="WP_034825133.1">
    <property type="nucleotide sequence ID" value="NZ_AWFA01000010.1"/>
</dbReference>